<keyword evidence="3" id="KW-1185">Reference proteome</keyword>
<dbReference type="RefSeq" id="WP_344978889.1">
    <property type="nucleotide sequence ID" value="NZ_BAAAVI010000058.1"/>
</dbReference>
<dbReference type="InterPro" id="IPR012924">
    <property type="entry name" value="TfuA_core"/>
</dbReference>
<gene>
    <name evidence="2" type="ORF">GCM10010517_61640</name>
</gene>
<protein>
    <recommendedName>
        <fullName evidence="1">TfuA-like core domain-containing protein</fullName>
    </recommendedName>
</protein>
<feature type="domain" description="TfuA-like core" evidence="1">
    <location>
        <begin position="51"/>
        <end position="169"/>
    </location>
</feature>
<accession>A0ABP6ILK2</accession>
<reference evidence="3" key="1">
    <citation type="journal article" date="2019" name="Int. J. Syst. Evol. Microbiol.">
        <title>The Global Catalogue of Microorganisms (GCM) 10K type strain sequencing project: providing services to taxonomists for standard genome sequencing and annotation.</title>
        <authorList>
            <consortium name="The Broad Institute Genomics Platform"/>
            <consortium name="The Broad Institute Genome Sequencing Center for Infectious Disease"/>
            <person name="Wu L."/>
            <person name="Ma J."/>
        </authorList>
    </citation>
    <scope>NUCLEOTIDE SEQUENCE [LARGE SCALE GENOMIC DNA]</scope>
    <source>
        <strain evidence="3">JCM 6242</strain>
    </source>
</reference>
<sequence>MSEIVAFVGPTLPRTGIPEGVRVLPPVAQGDIAHLVALPAARRPRWIAVIDGVYERVPAVWHKEILWALSRGVWVGGAASMGALRAAELASFGMVGVGEVYAAVVSGDLVDDDEVAVAHLGPEDGHRPVSTAMVDIRATLAAAEAEGVISAQTRAALVAEAKRLHYPDRRWPAIASGTPVLRDWLPGRERGVKAADARTLLRLVLGRPEPAPVTWHLEQTEQWRATRPAPRSTGLGPARLNALLDAVRQEDSYPDLERAATLRLLATRHHPRPAGAALAGWVERVRAHVPAADLEDLDDLQLEEFAADQAALVDACAAVEAELPGAILDVLRLRGRYAHHLKKLHQSKGDHLR</sequence>
<evidence type="ECO:0000259" key="1">
    <source>
        <dbReference type="Pfam" id="PF07812"/>
    </source>
</evidence>
<dbReference type="Pfam" id="PF07812">
    <property type="entry name" value="TfuA"/>
    <property type="match status" value="1"/>
</dbReference>
<evidence type="ECO:0000313" key="3">
    <source>
        <dbReference type="Proteomes" id="UP001500831"/>
    </source>
</evidence>
<comment type="caution">
    <text evidence="2">The sequence shown here is derived from an EMBL/GenBank/DDBJ whole genome shotgun (WGS) entry which is preliminary data.</text>
</comment>
<proteinExistence type="predicted"/>
<dbReference type="Proteomes" id="UP001500831">
    <property type="component" value="Unassembled WGS sequence"/>
</dbReference>
<name>A0ABP6ILK2_9ACTN</name>
<organism evidence="2 3">
    <name type="scientific">Streptosporangium fragile</name>
    <dbReference type="NCBI Taxonomy" id="46186"/>
    <lineage>
        <taxon>Bacteria</taxon>
        <taxon>Bacillati</taxon>
        <taxon>Actinomycetota</taxon>
        <taxon>Actinomycetes</taxon>
        <taxon>Streptosporangiales</taxon>
        <taxon>Streptosporangiaceae</taxon>
        <taxon>Streptosporangium</taxon>
    </lineage>
</organism>
<dbReference type="EMBL" id="BAAAVI010000058">
    <property type="protein sequence ID" value="GAA2896661.1"/>
    <property type="molecule type" value="Genomic_DNA"/>
</dbReference>
<evidence type="ECO:0000313" key="2">
    <source>
        <dbReference type="EMBL" id="GAA2896661.1"/>
    </source>
</evidence>